<dbReference type="Pfam" id="PF04542">
    <property type="entry name" value="Sigma70_r2"/>
    <property type="match status" value="1"/>
</dbReference>
<keyword evidence="9" id="KW-1185">Reference proteome</keyword>
<feature type="region of interest" description="Disordered" evidence="5">
    <location>
        <begin position="1"/>
        <end position="22"/>
    </location>
</feature>
<dbReference type="SUPFAM" id="SSF88946">
    <property type="entry name" value="Sigma2 domain of RNA polymerase sigma factors"/>
    <property type="match status" value="1"/>
</dbReference>
<feature type="region of interest" description="Disordered" evidence="5">
    <location>
        <begin position="350"/>
        <end position="401"/>
    </location>
</feature>
<gene>
    <name evidence="8" type="primary">algU</name>
    <name evidence="8" type="ordered locus">RB4165</name>
</gene>
<proteinExistence type="inferred from homology"/>
<dbReference type="RefSeq" id="WP_011119751.1">
    <property type="nucleotide sequence ID" value="NC_005027.1"/>
</dbReference>
<dbReference type="Gene3D" id="1.10.1740.10">
    <property type="match status" value="1"/>
</dbReference>
<dbReference type="InterPro" id="IPR036388">
    <property type="entry name" value="WH-like_DNA-bd_sf"/>
</dbReference>
<evidence type="ECO:0000256" key="1">
    <source>
        <dbReference type="ARBA" id="ARBA00010641"/>
    </source>
</evidence>
<dbReference type="InterPro" id="IPR013325">
    <property type="entry name" value="RNA_pol_sigma_r2"/>
</dbReference>
<dbReference type="InterPro" id="IPR013249">
    <property type="entry name" value="RNA_pol_sigma70_r4_t2"/>
</dbReference>
<dbReference type="Gene3D" id="1.10.10.10">
    <property type="entry name" value="Winged helix-like DNA-binding domain superfamily/Winged helix DNA-binding domain"/>
    <property type="match status" value="1"/>
</dbReference>
<dbReference type="KEGG" id="rba:RB4165"/>
<keyword evidence="2" id="KW-0805">Transcription regulation</keyword>
<dbReference type="STRING" id="243090.RB4165"/>
<dbReference type="InterPro" id="IPR014284">
    <property type="entry name" value="RNA_pol_sigma-70_dom"/>
</dbReference>
<protein>
    <submittedName>
        <fullName evidence="8">RNA polymerase sigma-H factor</fullName>
    </submittedName>
</protein>
<feature type="domain" description="RNA polymerase sigma-70 region 2" evidence="6">
    <location>
        <begin position="66"/>
        <end position="125"/>
    </location>
</feature>
<reference evidence="8 9" key="1">
    <citation type="journal article" date="2003" name="Proc. Natl. Acad. Sci. U.S.A.">
        <title>Complete genome sequence of the marine planctomycete Pirellula sp. strain 1.</title>
        <authorList>
            <person name="Gloeckner F.O."/>
            <person name="Kube M."/>
            <person name="Bauer M."/>
            <person name="Teeling H."/>
            <person name="Lombardot T."/>
            <person name="Ludwig W."/>
            <person name="Gade D."/>
            <person name="Beck A."/>
            <person name="Borzym K."/>
            <person name="Heitmann K."/>
            <person name="Rabus R."/>
            <person name="Schlesner H."/>
            <person name="Amann R."/>
            <person name="Reinhardt R."/>
        </authorList>
    </citation>
    <scope>NUCLEOTIDE SEQUENCE [LARGE SCALE GENOMIC DNA]</scope>
    <source>
        <strain evidence="9">DSM 10527 / NCIMB 13988 / SH1</strain>
    </source>
</reference>
<feature type="compositionally biased region" description="Basic and acidic residues" evidence="5">
    <location>
        <begin position="679"/>
        <end position="690"/>
    </location>
</feature>
<feature type="compositionally biased region" description="Pro residues" evidence="5">
    <location>
        <begin position="375"/>
        <end position="390"/>
    </location>
</feature>
<dbReference type="EnsemblBacteria" id="CAD73620">
    <property type="protein sequence ID" value="CAD73620"/>
    <property type="gene ID" value="RB4165"/>
</dbReference>
<dbReference type="PANTHER" id="PTHR43133">
    <property type="entry name" value="RNA POLYMERASE ECF-TYPE SIGMA FACTO"/>
    <property type="match status" value="1"/>
</dbReference>
<evidence type="ECO:0000313" key="9">
    <source>
        <dbReference type="Proteomes" id="UP000001025"/>
    </source>
</evidence>
<dbReference type="GO" id="GO:0003677">
    <property type="term" value="F:DNA binding"/>
    <property type="evidence" value="ECO:0007669"/>
    <property type="project" value="InterPro"/>
</dbReference>
<keyword evidence="3" id="KW-0731">Sigma factor</keyword>
<feature type="domain" description="RNA polymerase sigma factor 70 region 4 type 2" evidence="7">
    <location>
        <begin position="161"/>
        <end position="211"/>
    </location>
</feature>
<dbReference type="eggNOG" id="COG1595">
    <property type="taxonomic scope" value="Bacteria"/>
</dbReference>
<dbReference type="EMBL" id="BX294140">
    <property type="protein sequence ID" value="CAD73620.1"/>
    <property type="molecule type" value="Genomic_DNA"/>
</dbReference>
<dbReference type="GO" id="GO:0006355">
    <property type="term" value="P:regulation of DNA-templated transcription"/>
    <property type="evidence" value="ECO:0000318"/>
    <property type="project" value="GO_Central"/>
</dbReference>
<organism evidence="8 9">
    <name type="scientific">Rhodopirellula baltica (strain DSM 10527 / NCIMB 13988 / SH1)</name>
    <dbReference type="NCBI Taxonomy" id="243090"/>
    <lineage>
        <taxon>Bacteria</taxon>
        <taxon>Pseudomonadati</taxon>
        <taxon>Planctomycetota</taxon>
        <taxon>Planctomycetia</taxon>
        <taxon>Pirellulales</taxon>
        <taxon>Pirellulaceae</taxon>
        <taxon>Rhodopirellula</taxon>
    </lineage>
</organism>
<dbReference type="PANTHER" id="PTHR43133:SF51">
    <property type="entry name" value="RNA POLYMERASE SIGMA FACTOR"/>
    <property type="match status" value="1"/>
</dbReference>
<accession>Q7UT21</accession>
<dbReference type="GO" id="GO:0006352">
    <property type="term" value="P:DNA-templated transcription initiation"/>
    <property type="evidence" value="ECO:0007669"/>
    <property type="project" value="InterPro"/>
</dbReference>
<dbReference type="InParanoid" id="Q7UT21"/>
<evidence type="ECO:0000256" key="5">
    <source>
        <dbReference type="SAM" id="MobiDB-lite"/>
    </source>
</evidence>
<dbReference type="HOGENOM" id="CLU_383495_0_0_0"/>
<evidence type="ECO:0000313" key="8">
    <source>
        <dbReference type="EMBL" id="CAD73620.1"/>
    </source>
</evidence>
<dbReference type="InterPro" id="IPR013324">
    <property type="entry name" value="RNA_pol_sigma_r3/r4-like"/>
</dbReference>
<evidence type="ECO:0000259" key="7">
    <source>
        <dbReference type="Pfam" id="PF08281"/>
    </source>
</evidence>
<dbReference type="CDD" id="cd06171">
    <property type="entry name" value="Sigma70_r4"/>
    <property type="match status" value="1"/>
</dbReference>
<name>Q7UT21_RHOBA</name>
<dbReference type="GO" id="GO:0016987">
    <property type="term" value="F:sigma factor activity"/>
    <property type="evidence" value="ECO:0000318"/>
    <property type="project" value="GO_Central"/>
</dbReference>
<keyword evidence="4" id="KW-0804">Transcription</keyword>
<dbReference type="OrthoDB" id="291047at2"/>
<dbReference type="InterPro" id="IPR007627">
    <property type="entry name" value="RNA_pol_sigma70_r2"/>
</dbReference>
<feature type="compositionally biased region" description="Polar residues" evidence="5">
    <location>
        <begin position="392"/>
        <end position="401"/>
    </location>
</feature>
<evidence type="ECO:0000259" key="6">
    <source>
        <dbReference type="Pfam" id="PF04542"/>
    </source>
</evidence>
<dbReference type="SUPFAM" id="SSF88659">
    <property type="entry name" value="Sigma3 and sigma4 domains of RNA polymerase sigma factors"/>
    <property type="match status" value="1"/>
</dbReference>
<sequence length="721" mass="77996">MPSENFTMDAPDSIPPPNEQNATEVQTLAQPANATIADRWDELNSTDADLLDAWVTDHCIEALDALVRRYAQMVLSVCIRRCHNRSDADDAMQTTFLYLAESAKKIRSPERLAGWLHRVAQRASIATMMSPEHSHQDLSDVPSEPVDPLERLTLRHQAIVLDEELSELPEKYRSAIVLHLQQGVTVNETAKRMGTTEGTVRGWLARGKQRLSRQLRLRGVAPMAAWAAAHAWSASEAMGAEAALKLTSPVNPGEATTDPNSSPGADSGKSDWTSAASRSNFSSLESHLSQGIATMPVVTILGSTAAVGFALLVAFAVPVGDDETGRTASVLSFATPGEEDRSVLAQIEPADASPTPFPTLPPQSASPGVAMQPPRALPTPPTPPVPPAPPSSGVSDQVTRSLDQPTTLAFESNVRSLPETLQQAIGIPVLLDEQAMTLGQIDVDSLHVQFSSKGEQPLRTLLRKALEREGLKATVDDDGLLITADMTVLTRRGISTDRWLDITPEEEKKYDEIMDKKVSYTFVETPLNDAVRVMSEDLNFPILIDVFSLEGEGLSSDVPVDLSINSISFRSALRLLLREMNLTYQFKEEVLQITTQTAAEDNLRNRLYFLEGTGLPRGGNLGTIEMIVASIQPEIWEQLGGVSTISSVNHSHEGRPALLVSTTDDVHKEIEELMQALRETHSGSDPRLSDEEIQQQKKAPPPAIMGGMGGGAGEGGGGGMF</sequence>
<feature type="compositionally biased region" description="Polar residues" evidence="5">
    <location>
        <begin position="257"/>
        <end position="275"/>
    </location>
</feature>
<dbReference type="Pfam" id="PF08281">
    <property type="entry name" value="Sigma70_r4_2"/>
    <property type="match status" value="1"/>
</dbReference>
<evidence type="ECO:0000256" key="4">
    <source>
        <dbReference type="ARBA" id="ARBA00023163"/>
    </source>
</evidence>
<dbReference type="AlphaFoldDB" id="Q7UT21"/>
<evidence type="ECO:0000256" key="3">
    <source>
        <dbReference type="ARBA" id="ARBA00023082"/>
    </source>
</evidence>
<feature type="region of interest" description="Disordered" evidence="5">
    <location>
        <begin position="679"/>
        <end position="721"/>
    </location>
</feature>
<feature type="compositionally biased region" description="Gly residues" evidence="5">
    <location>
        <begin position="706"/>
        <end position="721"/>
    </location>
</feature>
<dbReference type="PATRIC" id="fig|243090.15.peg.1935"/>
<feature type="region of interest" description="Disordered" evidence="5">
    <location>
        <begin position="249"/>
        <end position="275"/>
    </location>
</feature>
<dbReference type="NCBIfam" id="TIGR02937">
    <property type="entry name" value="sigma70-ECF"/>
    <property type="match status" value="1"/>
</dbReference>
<dbReference type="Proteomes" id="UP000001025">
    <property type="component" value="Chromosome"/>
</dbReference>
<evidence type="ECO:0000256" key="2">
    <source>
        <dbReference type="ARBA" id="ARBA00023015"/>
    </source>
</evidence>
<comment type="similarity">
    <text evidence="1">Belongs to the sigma-70 factor family. ECF subfamily.</text>
</comment>
<dbReference type="InterPro" id="IPR039425">
    <property type="entry name" value="RNA_pol_sigma-70-like"/>
</dbReference>